<gene>
    <name evidence="1" type="ORF">LCGC14_0434000</name>
</gene>
<accession>A0A0F9SM53</accession>
<name>A0A0F9SM53_9ZZZZ</name>
<evidence type="ECO:0000313" key="1">
    <source>
        <dbReference type="EMBL" id="KKN70075.1"/>
    </source>
</evidence>
<organism evidence="1">
    <name type="scientific">marine sediment metagenome</name>
    <dbReference type="NCBI Taxonomy" id="412755"/>
    <lineage>
        <taxon>unclassified sequences</taxon>
        <taxon>metagenomes</taxon>
        <taxon>ecological metagenomes</taxon>
    </lineage>
</organism>
<protein>
    <submittedName>
        <fullName evidence="1">Uncharacterized protein</fullName>
    </submittedName>
</protein>
<reference evidence="1" key="1">
    <citation type="journal article" date="2015" name="Nature">
        <title>Complex archaea that bridge the gap between prokaryotes and eukaryotes.</title>
        <authorList>
            <person name="Spang A."/>
            <person name="Saw J.H."/>
            <person name="Jorgensen S.L."/>
            <person name="Zaremba-Niedzwiedzka K."/>
            <person name="Martijn J."/>
            <person name="Lind A.E."/>
            <person name="van Eijk R."/>
            <person name="Schleper C."/>
            <person name="Guy L."/>
            <person name="Ettema T.J."/>
        </authorList>
    </citation>
    <scope>NUCLEOTIDE SEQUENCE</scope>
</reference>
<feature type="non-terminal residue" evidence="1">
    <location>
        <position position="1"/>
    </location>
</feature>
<dbReference type="AlphaFoldDB" id="A0A0F9SM53"/>
<proteinExistence type="predicted"/>
<sequence>FNEFTKDKLADVKAEVDKLKQMIISGEITVPDHDSQLPDWMAKTF</sequence>
<comment type="caution">
    <text evidence="1">The sequence shown here is derived from an EMBL/GenBank/DDBJ whole genome shotgun (WGS) entry which is preliminary data.</text>
</comment>
<dbReference type="EMBL" id="LAZR01000411">
    <property type="protein sequence ID" value="KKN70075.1"/>
    <property type="molecule type" value="Genomic_DNA"/>
</dbReference>